<dbReference type="EMBL" id="ML977202">
    <property type="protein sequence ID" value="KAF1981283.1"/>
    <property type="molecule type" value="Genomic_DNA"/>
</dbReference>
<dbReference type="InterPro" id="IPR011701">
    <property type="entry name" value="MFS"/>
</dbReference>
<evidence type="ECO:0000256" key="5">
    <source>
        <dbReference type="SAM" id="MobiDB-lite"/>
    </source>
</evidence>
<dbReference type="InterPro" id="IPR020846">
    <property type="entry name" value="MFS_dom"/>
</dbReference>
<dbReference type="PRINTS" id="PR01035">
    <property type="entry name" value="TCRTETA"/>
</dbReference>
<organism evidence="8 9">
    <name type="scientific">Aulographum hederae CBS 113979</name>
    <dbReference type="NCBI Taxonomy" id="1176131"/>
    <lineage>
        <taxon>Eukaryota</taxon>
        <taxon>Fungi</taxon>
        <taxon>Dikarya</taxon>
        <taxon>Ascomycota</taxon>
        <taxon>Pezizomycotina</taxon>
        <taxon>Dothideomycetes</taxon>
        <taxon>Pleosporomycetidae</taxon>
        <taxon>Aulographales</taxon>
        <taxon>Aulographaceae</taxon>
    </lineage>
</organism>
<keyword evidence="4 6" id="KW-0472">Membrane</keyword>
<dbReference type="Proteomes" id="UP000800041">
    <property type="component" value="Unassembled WGS sequence"/>
</dbReference>
<feature type="region of interest" description="Disordered" evidence="5">
    <location>
        <begin position="656"/>
        <end position="714"/>
    </location>
</feature>
<dbReference type="PANTHER" id="PTHR23502:SF3">
    <property type="entry name" value="MAJOR FACILITATOR SUPERFAMILY (MFS) PROFILE DOMAIN-CONTAINING PROTEIN-RELATED"/>
    <property type="match status" value="1"/>
</dbReference>
<feature type="transmembrane region" description="Helical" evidence="6">
    <location>
        <begin position="518"/>
        <end position="537"/>
    </location>
</feature>
<proteinExistence type="predicted"/>
<dbReference type="OrthoDB" id="5376138at2759"/>
<feature type="compositionally biased region" description="Polar residues" evidence="5">
    <location>
        <begin position="130"/>
        <end position="140"/>
    </location>
</feature>
<dbReference type="GO" id="GO:0005886">
    <property type="term" value="C:plasma membrane"/>
    <property type="evidence" value="ECO:0007669"/>
    <property type="project" value="TreeGrafter"/>
</dbReference>
<feature type="compositionally biased region" description="Pro residues" evidence="5">
    <location>
        <begin position="55"/>
        <end position="65"/>
    </location>
</feature>
<evidence type="ECO:0000256" key="2">
    <source>
        <dbReference type="ARBA" id="ARBA00022692"/>
    </source>
</evidence>
<feature type="transmembrane region" description="Helical" evidence="6">
    <location>
        <begin position="242"/>
        <end position="263"/>
    </location>
</feature>
<evidence type="ECO:0000313" key="9">
    <source>
        <dbReference type="Proteomes" id="UP000800041"/>
    </source>
</evidence>
<evidence type="ECO:0000256" key="3">
    <source>
        <dbReference type="ARBA" id="ARBA00022989"/>
    </source>
</evidence>
<name>A0A6G1GK09_9PEZI</name>
<keyword evidence="3 6" id="KW-1133">Transmembrane helix</keyword>
<feature type="compositionally biased region" description="Low complexity" evidence="5">
    <location>
        <begin position="685"/>
        <end position="697"/>
    </location>
</feature>
<comment type="subcellular location">
    <subcellularLocation>
        <location evidence="1">Membrane</location>
        <topology evidence="1">Multi-pass membrane protein</topology>
    </subcellularLocation>
</comment>
<gene>
    <name evidence="8" type="ORF">K402DRAFT_238812</name>
</gene>
<feature type="region of interest" description="Disordered" evidence="5">
    <location>
        <begin position="52"/>
        <end position="79"/>
    </location>
</feature>
<keyword evidence="2 6" id="KW-0812">Transmembrane</keyword>
<protein>
    <submittedName>
        <fullName evidence="8">MFS general substrate transporter</fullName>
    </submittedName>
</protein>
<dbReference type="AlphaFoldDB" id="A0A6G1GK09"/>
<dbReference type="Gene3D" id="1.20.1250.20">
    <property type="entry name" value="MFS general substrate transporter like domains"/>
    <property type="match status" value="1"/>
</dbReference>
<feature type="transmembrane region" description="Helical" evidence="6">
    <location>
        <begin position="477"/>
        <end position="497"/>
    </location>
</feature>
<evidence type="ECO:0000259" key="7">
    <source>
        <dbReference type="PROSITE" id="PS50850"/>
    </source>
</evidence>
<accession>A0A6G1GK09</accession>
<dbReference type="Pfam" id="PF07690">
    <property type="entry name" value="MFS_1"/>
    <property type="match status" value="1"/>
</dbReference>
<dbReference type="InterPro" id="IPR036259">
    <property type="entry name" value="MFS_trans_sf"/>
</dbReference>
<dbReference type="PROSITE" id="PS50850">
    <property type="entry name" value="MFS"/>
    <property type="match status" value="1"/>
</dbReference>
<feature type="region of interest" description="Disordered" evidence="5">
    <location>
        <begin position="109"/>
        <end position="167"/>
    </location>
</feature>
<feature type="transmembrane region" description="Helical" evidence="6">
    <location>
        <begin position="433"/>
        <end position="457"/>
    </location>
</feature>
<dbReference type="PANTHER" id="PTHR23502">
    <property type="entry name" value="MAJOR FACILITATOR SUPERFAMILY"/>
    <property type="match status" value="1"/>
</dbReference>
<feature type="transmembrane region" description="Helical" evidence="6">
    <location>
        <begin position="299"/>
        <end position="320"/>
    </location>
</feature>
<feature type="domain" description="Major facilitator superfamily (MFS) profile" evidence="7">
    <location>
        <begin position="208"/>
        <end position="642"/>
    </location>
</feature>
<evidence type="ECO:0000313" key="8">
    <source>
        <dbReference type="EMBL" id="KAF1981283.1"/>
    </source>
</evidence>
<feature type="compositionally biased region" description="Polar residues" evidence="5">
    <location>
        <begin position="66"/>
        <end position="77"/>
    </location>
</feature>
<evidence type="ECO:0000256" key="4">
    <source>
        <dbReference type="ARBA" id="ARBA00023136"/>
    </source>
</evidence>
<evidence type="ECO:0000256" key="6">
    <source>
        <dbReference type="SAM" id="Phobius"/>
    </source>
</evidence>
<feature type="transmembrane region" description="Helical" evidence="6">
    <location>
        <begin position="275"/>
        <end position="293"/>
    </location>
</feature>
<dbReference type="SUPFAM" id="SSF103473">
    <property type="entry name" value="MFS general substrate transporter"/>
    <property type="match status" value="1"/>
</dbReference>
<sequence length="714" mass="78055">MVKAWSIWHPTVAWTSRMPRLVDVQESVLGEGGHHLARRSWKRDLKALLSAPLPSKDPFPDPPSTYLPTSSHGQTLDPSFPHTPDLLSLIPCHCKVSIPPLEMAAPSVAAAASSSPPSPSSPSAPGDSVELQTLGGNSRQSSDKDSSKSEPPVAIDRQTTVIEDPGVKEEDTVNRVLTYAPGGKRTLRAVDCPSKTGFGWSNGAKWRTLWVLFLVQISINFNPSVYGSAAPGIAWEFGVSPYVASLGLMAFLIPYAFGCELWAPWSEVYGRKWNLFLSLLLVNCWAVGASFSRNFTQMAVFRALGGLCSAGGSVTLGVVADLYGPNDLQGPVNFVVFASNAGSVVGPLLGGVLATYLGWRWCFYMQVIFGIVVMLAQLCLVPETLPGKLVTKEARRRRAVDPNCNVYSEDELNPPKLTLQECLSTWRRPFCMFLLEPIVLFLSLLSGFSDALIFLFMEGFGHVYGQWGFNLMQVGLAFIPIGLSYAIGYFMFCFFIARNRREIKRTGELRPEQRLWGLLWTAPLLSIGLISFAWLSLGPSYGIHWCFPMIASMLVGIANYSIYIATIDYMVAAYGVYASSATGGNGFARDLLAGLSNIYAVHLFTKMPGKYPIPTAISLLAGLAFVFAIPVFLFYYFGPAIRAWSHYAKKIQAQREEDREIKDRHVRNSRPPTRAPSLEEQGEQADAADAPVAQPAPIILPGPSMFGPNAADAV</sequence>
<dbReference type="GO" id="GO:0022857">
    <property type="term" value="F:transmembrane transporter activity"/>
    <property type="evidence" value="ECO:0007669"/>
    <property type="project" value="InterPro"/>
</dbReference>
<dbReference type="InterPro" id="IPR001958">
    <property type="entry name" value="Tet-R_TetA/multi-R_MdtG-like"/>
</dbReference>
<feature type="transmembrane region" description="Helical" evidence="6">
    <location>
        <begin position="332"/>
        <end position="357"/>
    </location>
</feature>
<feature type="transmembrane region" description="Helical" evidence="6">
    <location>
        <begin position="209"/>
        <end position="230"/>
    </location>
</feature>
<feature type="transmembrane region" description="Helical" evidence="6">
    <location>
        <begin position="616"/>
        <end position="637"/>
    </location>
</feature>
<feature type="transmembrane region" description="Helical" evidence="6">
    <location>
        <begin position="549"/>
        <end position="574"/>
    </location>
</feature>
<keyword evidence="9" id="KW-1185">Reference proteome</keyword>
<evidence type="ECO:0000256" key="1">
    <source>
        <dbReference type="ARBA" id="ARBA00004141"/>
    </source>
</evidence>
<reference evidence="8" key="1">
    <citation type="journal article" date="2020" name="Stud. Mycol.">
        <title>101 Dothideomycetes genomes: a test case for predicting lifestyles and emergence of pathogens.</title>
        <authorList>
            <person name="Haridas S."/>
            <person name="Albert R."/>
            <person name="Binder M."/>
            <person name="Bloem J."/>
            <person name="Labutti K."/>
            <person name="Salamov A."/>
            <person name="Andreopoulos B."/>
            <person name="Baker S."/>
            <person name="Barry K."/>
            <person name="Bills G."/>
            <person name="Bluhm B."/>
            <person name="Cannon C."/>
            <person name="Castanera R."/>
            <person name="Culley D."/>
            <person name="Daum C."/>
            <person name="Ezra D."/>
            <person name="Gonzalez J."/>
            <person name="Henrissat B."/>
            <person name="Kuo A."/>
            <person name="Liang C."/>
            <person name="Lipzen A."/>
            <person name="Lutzoni F."/>
            <person name="Magnuson J."/>
            <person name="Mondo S."/>
            <person name="Nolan M."/>
            <person name="Ohm R."/>
            <person name="Pangilinan J."/>
            <person name="Park H.-J."/>
            <person name="Ramirez L."/>
            <person name="Alfaro M."/>
            <person name="Sun H."/>
            <person name="Tritt A."/>
            <person name="Yoshinaga Y."/>
            <person name="Zwiers L.-H."/>
            <person name="Turgeon B."/>
            <person name="Goodwin S."/>
            <person name="Spatafora J."/>
            <person name="Crous P."/>
            <person name="Grigoriev I."/>
        </authorList>
    </citation>
    <scope>NUCLEOTIDE SEQUENCE</scope>
    <source>
        <strain evidence="8">CBS 113979</strain>
    </source>
</reference>